<dbReference type="GO" id="GO:0005634">
    <property type="term" value="C:nucleus"/>
    <property type="evidence" value="ECO:0007669"/>
    <property type="project" value="UniProtKB-SubCell"/>
</dbReference>
<evidence type="ECO:0000259" key="4">
    <source>
        <dbReference type="Pfam" id="PF16987"/>
    </source>
</evidence>
<comment type="subcellular location">
    <subcellularLocation>
        <location evidence="1">Nucleus</location>
    </subcellularLocation>
</comment>
<dbReference type="Proteomes" id="UP000546213">
    <property type="component" value="Unassembled WGS sequence"/>
</dbReference>
<evidence type="ECO:0000313" key="6">
    <source>
        <dbReference type="Proteomes" id="UP000546213"/>
    </source>
</evidence>
<protein>
    <submittedName>
        <fullName evidence="5">Gall11 coactivator</fullName>
    </submittedName>
</protein>
<reference evidence="5 6" key="1">
    <citation type="submission" date="2020-05" db="EMBL/GenBank/DDBJ databases">
        <title>Identification and distribution of gene clusters putatively required for synthesis of sphingolipid metabolism inhibitors in phylogenetically diverse species of the filamentous fungus Fusarium.</title>
        <authorList>
            <person name="Kim H.-S."/>
            <person name="Busman M."/>
            <person name="Brown D.W."/>
            <person name="Divon H."/>
            <person name="Uhlig S."/>
            <person name="Proctor R.H."/>
        </authorList>
    </citation>
    <scope>NUCLEOTIDE SEQUENCE [LARGE SCALE GENOMIC DNA]</scope>
    <source>
        <strain evidence="5 6">NRRL 36939</strain>
    </source>
</reference>
<evidence type="ECO:0000313" key="5">
    <source>
        <dbReference type="EMBL" id="KAF5591738.1"/>
    </source>
</evidence>
<keyword evidence="2" id="KW-0539">Nucleus</keyword>
<proteinExistence type="predicted"/>
<accession>A0A8H5UL75</accession>
<sequence length="298" mass="33331">MATNPHLVPEANAMARIPKPATLNDFGHIVLQYLAKYTHGRNASSWRAMTSVTARMSYTINLIVNHLLAMDEGDPMKVAEWSCNFELETFHKSVSQQVYHQEMSQKIGEFTNRRKGNEPTSELLRDRYGLSVVHYPPRPKVPADVKGLLRGKPVFRCQEPECALSLITYTTEKAMQQHTNKEHTKPREVPLESAQQNLALTVGAELHERELTTGAAANPLMPFSNTSSTSVPYAVAQNRIQGDKANRSGLSTDLGKRNQAQQVTTRGVRDGRISRHSATSKRPVREIRAKLSSKEFEG</sequence>
<keyword evidence="6" id="KW-1185">Reference proteome</keyword>
<gene>
    <name evidence="5" type="ORF">FPCIR_6018</name>
</gene>
<name>A0A8H5UL75_9HYPO</name>
<evidence type="ECO:0000256" key="2">
    <source>
        <dbReference type="ARBA" id="ARBA00023242"/>
    </source>
</evidence>
<comment type="caution">
    <text evidence="5">The sequence shown here is derived from an EMBL/GenBank/DDBJ whole genome shotgun (WGS) entry which is preliminary data.</text>
</comment>
<dbReference type="AlphaFoldDB" id="A0A8H5UL75"/>
<feature type="domain" description="Mediator complex subunit 15 KIX" evidence="4">
    <location>
        <begin position="44"/>
        <end position="115"/>
    </location>
</feature>
<dbReference type="EMBL" id="JAAOAS010000128">
    <property type="protein sequence ID" value="KAF5591738.1"/>
    <property type="molecule type" value="Genomic_DNA"/>
</dbReference>
<feature type="region of interest" description="Disordered" evidence="3">
    <location>
        <begin position="240"/>
        <end position="298"/>
    </location>
</feature>
<dbReference type="InterPro" id="IPR036546">
    <property type="entry name" value="MED15_KIX"/>
</dbReference>
<dbReference type="OrthoDB" id="5104835at2759"/>
<evidence type="ECO:0000256" key="3">
    <source>
        <dbReference type="SAM" id="MobiDB-lite"/>
    </source>
</evidence>
<dbReference type="Pfam" id="PF16987">
    <property type="entry name" value="KIX_2"/>
    <property type="match status" value="1"/>
</dbReference>
<evidence type="ECO:0000256" key="1">
    <source>
        <dbReference type="ARBA" id="ARBA00004123"/>
    </source>
</evidence>
<organism evidence="5 6">
    <name type="scientific">Fusarium pseudocircinatum</name>
    <dbReference type="NCBI Taxonomy" id="56676"/>
    <lineage>
        <taxon>Eukaryota</taxon>
        <taxon>Fungi</taxon>
        <taxon>Dikarya</taxon>
        <taxon>Ascomycota</taxon>
        <taxon>Pezizomycotina</taxon>
        <taxon>Sordariomycetes</taxon>
        <taxon>Hypocreomycetidae</taxon>
        <taxon>Hypocreales</taxon>
        <taxon>Nectriaceae</taxon>
        <taxon>Fusarium</taxon>
        <taxon>Fusarium fujikuroi species complex</taxon>
    </lineage>
</organism>
<feature type="compositionally biased region" description="Basic and acidic residues" evidence="3">
    <location>
        <begin position="283"/>
        <end position="298"/>
    </location>
</feature>